<dbReference type="Pfam" id="PF19127">
    <property type="entry name" value="Choline_bind_3"/>
    <property type="match status" value="2"/>
</dbReference>
<evidence type="ECO:0000313" key="6">
    <source>
        <dbReference type="Proteomes" id="UP000434409"/>
    </source>
</evidence>
<keyword evidence="4" id="KW-0732">Signal</keyword>
<feature type="repeat" description="Cell wall-binding" evidence="2">
    <location>
        <begin position="471"/>
        <end position="490"/>
    </location>
</feature>
<organism evidence="5 6">
    <name type="scientific">Suipraeoptans intestinalis</name>
    <dbReference type="NCBI Taxonomy" id="2606628"/>
    <lineage>
        <taxon>Bacteria</taxon>
        <taxon>Bacillati</taxon>
        <taxon>Bacillota</taxon>
        <taxon>Clostridia</taxon>
        <taxon>Lachnospirales</taxon>
        <taxon>Lachnospiraceae</taxon>
        <taxon>Suipraeoptans</taxon>
    </lineage>
</organism>
<comment type="caution">
    <text evidence="5">The sequence shown here is derived from an EMBL/GenBank/DDBJ whole genome shotgun (WGS) entry which is preliminary data.</text>
</comment>
<dbReference type="SUPFAM" id="SSF69360">
    <property type="entry name" value="Cell wall binding repeat"/>
    <property type="match status" value="2"/>
</dbReference>
<dbReference type="Gene3D" id="2.10.270.20">
    <property type="match status" value="1"/>
</dbReference>
<accession>A0A6N7UZ20</accession>
<dbReference type="Gene3D" id="2.10.270.10">
    <property type="entry name" value="Cholin Binding"/>
    <property type="match status" value="2"/>
</dbReference>
<dbReference type="PROSITE" id="PS51170">
    <property type="entry name" value="CW"/>
    <property type="match status" value="7"/>
</dbReference>
<dbReference type="AlphaFoldDB" id="A0A6N7UZ20"/>
<feature type="repeat" description="Cell wall-binding" evidence="2">
    <location>
        <begin position="491"/>
        <end position="510"/>
    </location>
</feature>
<feature type="chain" id="PRO_5026766623" evidence="4">
    <location>
        <begin position="26"/>
        <end position="633"/>
    </location>
</feature>
<evidence type="ECO:0000256" key="2">
    <source>
        <dbReference type="PROSITE-ProRule" id="PRU00591"/>
    </source>
</evidence>
<evidence type="ECO:0000313" key="5">
    <source>
        <dbReference type="EMBL" id="MSR93539.1"/>
    </source>
</evidence>
<proteinExistence type="predicted"/>
<feature type="repeat" description="Cell wall-binding" evidence="2">
    <location>
        <begin position="571"/>
        <end position="590"/>
    </location>
</feature>
<evidence type="ECO:0000256" key="4">
    <source>
        <dbReference type="SAM" id="SignalP"/>
    </source>
</evidence>
<feature type="region of interest" description="Disordered" evidence="3">
    <location>
        <begin position="26"/>
        <end position="50"/>
    </location>
</feature>
<dbReference type="Proteomes" id="UP000434409">
    <property type="component" value="Unassembled WGS sequence"/>
</dbReference>
<feature type="repeat" description="Cell wall-binding" evidence="2">
    <location>
        <begin position="591"/>
        <end position="610"/>
    </location>
</feature>
<dbReference type="EMBL" id="VULY01000018">
    <property type="protein sequence ID" value="MSR93539.1"/>
    <property type="molecule type" value="Genomic_DNA"/>
</dbReference>
<dbReference type="InterPro" id="IPR018337">
    <property type="entry name" value="Cell_wall/Cho-bd_repeat"/>
</dbReference>
<name>A0A6N7UZ20_9FIRM</name>
<sequence>MRKKVVGWMLAFALLATQGSVAALAAERETETGSSPAAKESLEEEQTAGQEAVIRQVTRKTETISEGRKQVEFLVQGENLKEVGVRIKMGLFAQKLDLFQIVREGEGESQSIKILFPENETGGEEVYEVQFFPTPETKGKIAFETSYEVRIPRKEETGEPELWWVRNAMCFGDLYQAGDEVVVWVKGKHLTKENVTLEFSHPESVMIEKVEHPNDENLTYTLFFQENPEAGRKEHIITAKAGRYEKTMKLTQYGTADTDAPKPDVKPEPTLPPVIQNARLCCEEITAEGGEPTLTLEGENLKTDNWNVTVEAFEKGTDTRVEQMEVTVEKTSATSAVLHIPENKTGKELQYQIWIGVKAKGTEPILKNLYQQKKEAETEPIEEDPQIREGWREDRIGKWYQYEDGSYPKAEAVEIEGEIYYFNAAGYLECCRWIQTGGHWYYLTYESKAAKGWVGIGGSWYFFDKKTAQMQTGWLKEGDAWYFLDGNGVMKTGWLYTGGSWYYLGETGIMQTGWLHTGGNWYYLDETGAMKTGWLREGGSWYYLEGTGVMKTGWLYTGGSWYYLEGNGVMRTGWFYTGGSWYYLEENGAMKTGWLLEKGNWYYLKGNGVMAAGVALSVSGTSYRFDGNGKWIG</sequence>
<feature type="repeat" description="Cell wall-binding" evidence="2">
    <location>
        <begin position="531"/>
        <end position="550"/>
    </location>
</feature>
<reference evidence="5 6" key="1">
    <citation type="submission" date="2019-08" db="EMBL/GenBank/DDBJ databases">
        <title>In-depth cultivation of the pig gut microbiome towards novel bacterial diversity and tailored functional studies.</title>
        <authorList>
            <person name="Wylensek D."/>
            <person name="Hitch T.C.A."/>
            <person name="Clavel T."/>
        </authorList>
    </citation>
    <scope>NUCLEOTIDE SEQUENCE [LARGE SCALE GENOMIC DNA]</scope>
    <source>
        <strain evidence="5 6">68-1-5</strain>
    </source>
</reference>
<evidence type="ECO:0000256" key="1">
    <source>
        <dbReference type="ARBA" id="ARBA00022737"/>
    </source>
</evidence>
<feature type="repeat" description="Cell wall-binding" evidence="2">
    <location>
        <begin position="551"/>
        <end position="570"/>
    </location>
</feature>
<dbReference type="RefSeq" id="WP_154476600.1">
    <property type="nucleotide sequence ID" value="NZ_VULY01000018.1"/>
</dbReference>
<protein>
    <submittedName>
        <fullName evidence="5">N-acetylmuramoyl-L-alanine amidase family protein</fullName>
    </submittedName>
</protein>
<feature type="signal peptide" evidence="4">
    <location>
        <begin position="1"/>
        <end position="25"/>
    </location>
</feature>
<keyword evidence="6" id="KW-1185">Reference proteome</keyword>
<dbReference type="Pfam" id="PF01473">
    <property type="entry name" value="Choline_bind_1"/>
    <property type="match status" value="4"/>
</dbReference>
<feature type="repeat" description="Cell wall-binding" evidence="2">
    <location>
        <begin position="511"/>
        <end position="530"/>
    </location>
</feature>
<dbReference type="Gene3D" id="2.20.120.10">
    <property type="entry name" value="Multimodular pneumococcal cell wall endolysin, domain 3"/>
    <property type="match status" value="1"/>
</dbReference>
<keyword evidence="1" id="KW-0677">Repeat</keyword>
<gene>
    <name evidence="5" type="ORF">FYJ34_04505</name>
</gene>
<evidence type="ECO:0000256" key="3">
    <source>
        <dbReference type="SAM" id="MobiDB-lite"/>
    </source>
</evidence>